<dbReference type="Pfam" id="PF02424">
    <property type="entry name" value="ApbE"/>
    <property type="match status" value="1"/>
</dbReference>
<dbReference type="AlphaFoldDB" id="A0A7G7G7W6"/>
<dbReference type="GO" id="GO:0016740">
    <property type="term" value="F:transferase activity"/>
    <property type="evidence" value="ECO:0007669"/>
    <property type="project" value="UniProtKB-UniRule"/>
</dbReference>
<keyword evidence="6 10" id="KW-0274">FAD</keyword>
<evidence type="ECO:0000313" key="13">
    <source>
        <dbReference type="EMBL" id="QNF33250.1"/>
    </source>
</evidence>
<proteinExistence type="inferred from homology"/>
<keyword evidence="12" id="KW-0732">Signal</keyword>
<sequence>MLLLLRGLLFLNFCFFTFNGFAQPSPAATKTQLQRYEFSHPQMGTIFRIVLYAISPEQAQDAANAAFARIDTLNQIMSDYVPDSELNQLAATAGTGKAIKLSPDLWKILKISQTVSRETQGAFDITIGPLVQLWRRTRRQHQLPAPEALAKAKSKVGYQHIILKKFKKTAALGVPGMQLDLGAIGKGYAVDEAMRVLQQKNIRIALVDGGGNIRVSQAPPGTQGWEIDLSTSNDTDHIGGQKIYLQNAGVATSGDLYQFVEINGQRYSHIINPFTGLGLTDQRRVTIVAKNGTAADWLSTASSVLPVEQGLKLINRTPKAAAHIVWNQNNQLYQKQSRRFLKLPFVKE</sequence>
<reference evidence="13 14" key="1">
    <citation type="journal article" date="2018" name="Int. J. Syst. Evol. Microbiol.">
        <title>Adhaeribacter swui sp. nov., isolated from wet mud.</title>
        <authorList>
            <person name="Kim D.U."/>
            <person name="Kim K.W."/>
            <person name="Kang M.S."/>
            <person name="Kim J.Y."/>
            <person name="Jang J.H."/>
            <person name="Kim M.K."/>
        </authorList>
    </citation>
    <scope>NUCLEOTIDE SEQUENCE [LARGE SCALE GENOMIC DNA]</scope>
    <source>
        <strain evidence="13 14">KCTC 52873</strain>
    </source>
</reference>
<evidence type="ECO:0000256" key="12">
    <source>
        <dbReference type="SAM" id="SignalP"/>
    </source>
</evidence>
<feature type="binding site" evidence="11">
    <location>
        <position position="300"/>
    </location>
    <ligand>
        <name>Mg(2+)</name>
        <dbReference type="ChEBI" id="CHEBI:18420"/>
    </ligand>
</feature>
<name>A0A7G7G7W6_9BACT</name>
<dbReference type="Gene3D" id="3.10.520.10">
    <property type="entry name" value="ApbE-like domains"/>
    <property type="match status" value="1"/>
</dbReference>
<evidence type="ECO:0000256" key="6">
    <source>
        <dbReference type="ARBA" id="ARBA00022827"/>
    </source>
</evidence>
<dbReference type="SUPFAM" id="SSF143631">
    <property type="entry name" value="ApbE-like"/>
    <property type="match status" value="1"/>
</dbReference>
<keyword evidence="3 10" id="KW-0285">Flavoprotein</keyword>
<gene>
    <name evidence="13" type="ORF">HUW51_11125</name>
</gene>
<dbReference type="GO" id="GO:0046872">
    <property type="term" value="F:metal ion binding"/>
    <property type="evidence" value="ECO:0007669"/>
    <property type="project" value="UniProtKB-UniRule"/>
</dbReference>
<dbReference type="KEGG" id="aswu:HUW51_11125"/>
<evidence type="ECO:0000256" key="11">
    <source>
        <dbReference type="PIRSR" id="PIRSR006268-2"/>
    </source>
</evidence>
<organism evidence="13 14">
    <name type="scientific">Adhaeribacter swui</name>
    <dbReference type="NCBI Taxonomy" id="2086471"/>
    <lineage>
        <taxon>Bacteria</taxon>
        <taxon>Pseudomonadati</taxon>
        <taxon>Bacteroidota</taxon>
        <taxon>Cytophagia</taxon>
        <taxon>Cytophagales</taxon>
        <taxon>Hymenobacteraceae</taxon>
        <taxon>Adhaeribacter</taxon>
    </lineage>
</organism>
<evidence type="ECO:0000256" key="2">
    <source>
        <dbReference type="ARBA" id="ARBA00016337"/>
    </source>
</evidence>
<evidence type="ECO:0000256" key="4">
    <source>
        <dbReference type="ARBA" id="ARBA00022679"/>
    </source>
</evidence>
<comment type="catalytic activity">
    <reaction evidence="9 10">
        <text>L-threonyl-[protein] + FAD = FMN-L-threonyl-[protein] + AMP + H(+)</text>
        <dbReference type="Rhea" id="RHEA:36847"/>
        <dbReference type="Rhea" id="RHEA-COMP:11060"/>
        <dbReference type="Rhea" id="RHEA-COMP:11061"/>
        <dbReference type="ChEBI" id="CHEBI:15378"/>
        <dbReference type="ChEBI" id="CHEBI:30013"/>
        <dbReference type="ChEBI" id="CHEBI:57692"/>
        <dbReference type="ChEBI" id="CHEBI:74257"/>
        <dbReference type="ChEBI" id="CHEBI:456215"/>
        <dbReference type="EC" id="2.7.1.180"/>
    </reaction>
</comment>
<evidence type="ECO:0000256" key="3">
    <source>
        <dbReference type="ARBA" id="ARBA00022630"/>
    </source>
</evidence>
<evidence type="ECO:0000256" key="10">
    <source>
        <dbReference type="PIRNR" id="PIRNR006268"/>
    </source>
</evidence>
<dbReference type="PIRSF" id="PIRSF006268">
    <property type="entry name" value="ApbE"/>
    <property type="match status" value="1"/>
</dbReference>
<dbReference type="Proteomes" id="UP000515237">
    <property type="component" value="Chromosome"/>
</dbReference>
<comment type="cofactor">
    <cofactor evidence="11">
        <name>Mg(2+)</name>
        <dbReference type="ChEBI" id="CHEBI:18420"/>
    </cofactor>
    <cofactor evidence="11">
        <name>Mn(2+)</name>
        <dbReference type="ChEBI" id="CHEBI:29035"/>
    </cofactor>
    <text evidence="11">Magnesium. Can also use manganese.</text>
</comment>
<dbReference type="EMBL" id="CP055156">
    <property type="protein sequence ID" value="QNF33250.1"/>
    <property type="molecule type" value="Genomic_DNA"/>
</dbReference>
<dbReference type="PANTHER" id="PTHR30040">
    <property type="entry name" value="THIAMINE BIOSYNTHESIS LIPOPROTEIN APBE"/>
    <property type="match status" value="1"/>
</dbReference>
<evidence type="ECO:0000313" key="14">
    <source>
        <dbReference type="Proteomes" id="UP000515237"/>
    </source>
</evidence>
<dbReference type="EC" id="2.7.1.180" evidence="1 10"/>
<comment type="similarity">
    <text evidence="10">Belongs to the ApbE family.</text>
</comment>
<dbReference type="InterPro" id="IPR003374">
    <property type="entry name" value="ApbE-like_sf"/>
</dbReference>
<feature type="binding site" evidence="11">
    <location>
        <position position="296"/>
    </location>
    <ligand>
        <name>Mg(2+)</name>
        <dbReference type="ChEBI" id="CHEBI:18420"/>
    </ligand>
</feature>
<dbReference type="InterPro" id="IPR024932">
    <property type="entry name" value="ApbE"/>
</dbReference>
<protein>
    <recommendedName>
        <fullName evidence="2 10">FAD:protein FMN transferase</fullName>
        <ecNumber evidence="1 10">2.7.1.180</ecNumber>
    </recommendedName>
    <alternativeName>
        <fullName evidence="8 10">Flavin transferase</fullName>
    </alternativeName>
</protein>
<feature type="signal peptide" evidence="12">
    <location>
        <begin position="1"/>
        <end position="22"/>
    </location>
</feature>
<evidence type="ECO:0000256" key="7">
    <source>
        <dbReference type="ARBA" id="ARBA00022842"/>
    </source>
</evidence>
<keyword evidence="7 10" id="KW-0460">Magnesium</keyword>
<accession>A0A7G7G7W6</accession>
<keyword evidence="14" id="KW-1185">Reference proteome</keyword>
<feature type="chain" id="PRO_5039920915" description="FAD:protein FMN transferase" evidence="12">
    <location>
        <begin position="23"/>
        <end position="348"/>
    </location>
</feature>
<evidence type="ECO:0000256" key="1">
    <source>
        <dbReference type="ARBA" id="ARBA00011955"/>
    </source>
</evidence>
<feature type="binding site" evidence="11">
    <location>
        <position position="183"/>
    </location>
    <ligand>
        <name>Mg(2+)</name>
        <dbReference type="ChEBI" id="CHEBI:18420"/>
    </ligand>
</feature>
<keyword evidence="5 10" id="KW-0479">Metal-binding</keyword>
<evidence type="ECO:0000256" key="8">
    <source>
        <dbReference type="ARBA" id="ARBA00031306"/>
    </source>
</evidence>
<evidence type="ECO:0000256" key="5">
    <source>
        <dbReference type="ARBA" id="ARBA00022723"/>
    </source>
</evidence>
<keyword evidence="4 10" id="KW-0808">Transferase</keyword>
<dbReference type="RefSeq" id="WP_185274102.1">
    <property type="nucleotide sequence ID" value="NZ_CP055156.1"/>
</dbReference>
<dbReference type="PANTHER" id="PTHR30040:SF2">
    <property type="entry name" value="FAD:PROTEIN FMN TRANSFERASE"/>
    <property type="match status" value="1"/>
</dbReference>
<evidence type="ECO:0000256" key="9">
    <source>
        <dbReference type="ARBA" id="ARBA00048540"/>
    </source>
</evidence>